<dbReference type="RefSeq" id="WP_179919052.1">
    <property type="nucleotide sequence ID" value="NZ_CP058909.1"/>
</dbReference>
<sequence length="151" mass="17351">MQPPTFRGKPSESHVLWRRSGAGSEGPKRFDEAHLREWCSARGIDFETDRRVDHGRSDRPRRQYRCVFAWTGSESESFEVGGDEWEIATQETPRTFLEIDEDGVARLKSWTDEYVFDLDALWTDGDAVAFRAAGIDGAKRLEARKLTERPD</sequence>
<reference evidence="2 3" key="1">
    <citation type="submission" date="2020-07" db="EMBL/GenBank/DDBJ databases">
        <title>Halosimplex litoreum sp. nov. and Halosimplex rubrum sp. nov., isolated from different salt environments.</title>
        <authorList>
            <person name="Cui H."/>
        </authorList>
    </citation>
    <scope>NUCLEOTIDE SEQUENCE [LARGE SCALE GENOMIC DNA]</scope>
    <source>
        <strain evidence="2 3">R2</strain>
    </source>
</reference>
<accession>A0A7D5TBR0</accession>
<organism evidence="2 3">
    <name type="scientific">Halosimplex pelagicum</name>
    <dbReference type="NCBI Taxonomy" id="869886"/>
    <lineage>
        <taxon>Archaea</taxon>
        <taxon>Methanobacteriati</taxon>
        <taxon>Methanobacteriota</taxon>
        <taxon>Stenosarchaea group</taxon>
        <taxon>Halobacteria</taxon>
        <taxon>Halobacteriales</taxon>
        <taxon>Haloarculaceae</taxon>
        <taxon>Halosimplex</taxon>
    </lineage>
</organism>
<evidence type="ECO:0000256" key="1">
    <source>
        <dbReference type="SAM" id="MobiDB-lite"/>
    </source>
</evidence>
<evidence type="ECO:0000313" key="3">
    <source>
        <dbReference type="Proteomes" id="UP000509346"/>
    </source>
</evidence>
<evidence type="ECO:0000313" key="2">
    <source>
        <dbReference type="EMBL" id="QLH83950.1"/>
    </source>
</evidence>
<name>A0A7D5TBR0_9EURY</name>
<dbReference type="KEGG" id="hpel:HZS54_20955"/>
<proteinExistence type="predicted"/>
<dbReference type="GeneID" id="56085114"/>
<dbReference type="OrthoDB" id="224273at2157"/>
<dbReference type="AlphaFoldDB" id="A0A7D5TBR0"/>
<protein>
    <submittedName>
        <fullName evidence="2">Uncharacterized protein</fullName>
    </submittedName>
</protein>
<gene>
    <name evidence="2" type="ORF">HZS54_20955</name>
</gene>
<dbReference type="Proteomes" id="UP000509346">
    <property type="component" value="Chromosome"/>
</dbReference>
<feature type="region of interest" description="Disordered" evidence="1">
    <location>
        <begin position="1"/>
        <end position="28"/>
    </location>
</feature>
<keyword evidence="3" id="KW-1185">Reference proteome</keyword>
<dbReference type="EMBL" id="CP058909">
    <property type="protein sequence ID" value="QLH83950.1"/>
    <property type="molecule type" value="Genomic_DNA"/>
</dbReference>